<dbReference type="InterPro" id="IPR016181">
    <property type="entry name" value="Acyl_CoA_acyltransferase"/>
</dbReference>
<evidence type="ECO:0000313" key="5">
    <source>
        <dbReference type="Proteomes" id="UP000253383"/>
    </source>
</evidence>
<dbReference type="NCBIfam" id="NF040501">
    <property type="entry name" value="resist_ArsN2"/>
    <property type="match status" value="1"/>
</dbReference>
<dbReference type="GO" id="GO:0016747">
    <property type="term" value="F:acyltransferase activity, transferring groups other than amino-acyl groups"/>
    <property type="evidence" value="ECO:0007669"/>
    <property type="project" value="InterPro"/>
</dbReference>
<proteinExistence type="predicted"/>
<reference evidence="4 5" key="1">
    <citation type="submission" date="2018-07" db="EMBL/GenBank/DDBJ databases">
        <title>Genome analysis of Larkinella rosea.</title>
        <authorList>
            <person name="Zhou Z."/>
            <person name="Wang G."/>
        </authorList>
    </citation>
    <scope>NUCLEOTIDE SEQUENCE [LARGE SCALE GENOMIC DNA]</scope>
    <source>
        <strain evidence="5">zzj9</strain>
    </source>
</reference>
<feature type="domain" description="N-acetyltransferase" evidence="3">
    <location>
        <begin position="3"/>
        <end position="145"/>
    </location>
</feature>
<dbReference type="CDD" id="cd04301">
    <property type="entry name" value="NAT_SF"/>
    <property type="match status" value="1"/>
</dbReference>
<gene>
    <name evidence="4" type="ORF">DUE52_31770</name>
</gene>
<dbReference type="PANTHER" id="PTHR43877">
    <property type="entry name" value="AMINOALKYLPHOSPHONATE N-ACETYLTRANSFERASE-RELATED-RELATED"/>
    <property type="match status" value="1"/>
</dbReference>
<comment type="caution">
    <text evidence="4">The sequence shown here is derived from an EMBL/GenBank/DDBJ whole genome shotgun (WGS) entry which is preliminary data.</text>
</comment>
<dbReference type="Proteomes" id="UP000253383">
    <property type="component" value="Unassembled WGS sequence"/>
</dbReference>
<sequence>MALSIENARPEDREAVIVLLQQAELLTDDLPAELPGFLLVKEQETCVGVAGLERFGAVALLRSVAVDPQHQGRQIAAQLVERLLETAKADGLSDVYLITTTADRYFERHGFRPVDRQEVPEAIQQTQQFSDLCPSSAIVMKRTVNDNAA</sequence>
<dbReference type="PROSITE" id="PS51186">
    <property type="entry name" value="GNAT"/>
    <property type="match status" value="1"/>
</dbReference>
<dbReference type="SUPFAM" id="SSF55729">
    <property type="entry name" value="Acyl-CoA N-acyltransferases (Nat)"/>
    <property type="match status" value="1"/>
</dbReference>
<evidence type="ECO:0000256" key="2">
    <source>
        <dbReference type="ARBA" id="ARBA00023315"/>
    </source>
</evidence>
<dbReference type="Gene3D" id="3.40.630.30">
    <property type="match status" value="1"/>
</dbReference>
<dbReference type="InterPro" id="IPR050832">
    <property type="entry name" value="Bact_Acetyltransf"/>
</dbReference>
<protein>
    <submittedName>
        <fullName evidence="4">GNAT family N-acetyltransferase</fullName>
    </submittedName>
</protein>
<keyword evidence="2" id="KW-0012">Acyltransferase</keyword>
<accession>A0A368JCT3</accession>
<dbReference type="InterPro" id="IPR000182">
    <property type="entry name" value="GNAT_dom"/>
</dbReference>
<dbReference type="AlphaFoldDB" id="A0A368JCT3"/>
<dbReference type="EMBL" id="QOWE01000046">
    <property type="protein sequence ID" value="RCR65477.1"/>
    <property type="molecule type" value="Genomic_DNA"/>
</dbReference>
<dbReference type="OrthoDB" id="5197788at2"/>
<evidence type="ECO:0000313" key="4">
    <source>
        <dbReference type="EMBL" id="RCR65477.1"/>
    </source>
</evidence>
<evidence type="ECO:0000256" key="1">
    <source>
        <dbReference type="ARBA" id="ARBA00022679"/>
    </source>
</evidence>
<organism evidence="4 5">
    <name type="scientific">Larkinella punicea</name>
    <dbReference type="NCBI Taxonomy" id="2315727"/>
    <lineage>
        <taxon>Bacteria</taxon>
        <taxon>Pseudomonadati</taxon>
        <taxon>Bacteroidota</taxon>
        <taxon>Cytophagia</taxon>
        <taxon>Cytophagales</taxon>
        <taxon>Spirosomataceae</taxon>
        <taxon>Larkinella</taxon>
    </lineage>
</organism>
<evidence type="ECO:0000259" key="3">
    <source>
        <dbReference type="PROSITE" id="PS51186"/>
    </source>
</evidence>
<keyword evidence="1 4" id="KW-0808">Transferase</keyword>
<keyword evidence="5" id="KW-1185">Reference proteome</keyword>
<dbReference type="Pfam" id="PF00583">
    <property type="entry name" value="Acetyltransf_1"/>
    <property type="match status" value="1"/>
</dbReference>
<name>A0A368JCT3_9BACT</name>